<dbReference type="InterPro" id="IPR058236">
    <property type="entry name" value="Rex_actinobacterial-type"/>
</dbReference>
<feature type="binding site" evidence="7">
    <location>
        <begin position="96"/>
        <end position="101"/>
    </location>
    <ligand>
        <name>NAD(+)</name>
        <dbReference type="ChEBI" id="CHEBI:57540"/>
    </ligand>
</feature>
<dbReference type="NCBIfam" id="NF003993">
    <property type="entry name" value="PRK05472.2-2"/>
    <property type="match status" value="1"/>
</dbReference>
<evidence type="ECO:0000259" key="8">
    <source>
        <dbReference type="SMART" id="SM00881"/>
    </source>
</evidence>
<dbReference type="InterPro" id="IPR036291">
    <property type="entry name" value="NAD(P)-bd_dom_sf"/>
</dbReference>
<dbReference type="RefSeq" id="WP_025772968.1">
    <property type="nucleotide sequence ID" value="NZ_DF238840.1"/>
</dbReference>
<dbReference type="Gene3D" id="1.10.10.10">
    <property type="entry name" value="Winged helix-like DNA-binding domain superfamily/Winged helix DNA-binding domain"/>
    <property type="match status" value="1"/>
</dbReference>
<dbReference type="NCBIfam" id="NF003995">
    <property type="entry name" value="PRK05472.2-4"/>
    <property type="match status" value="1"/>
</dbReference>
<dbReference type="SUPFAM" id="SSF46785">
    <property type="entry name" value="Winged helix' DNA-binding domain"/>
    <property type="match status" value="1"/>
</dbReference>
<keyword evidence="5 7" id="KW-0238">DNA-binding</keyword>
<feature type="DNA-binding region" description="H-T-H motif" evidence="7">
    <location>
        <begin position="22"/>
        <end position="61"/>
    </location>
</feature>
<dbReference type="GO" id="GO:0051775">
    <property type="term" value="P:response to redox state"/>
    <property type="evidence" value="ECO:0007669"/>
    <property type="project" value="InterPro"/>
</dbReference>
<evidence type="ECO:0000256" key="6">
    <source>
        <dbReference type="ARBA" id="ARBA00023163"/>
    </source>
</evidence>
<dbReference type="GO" id="GO:0045892">
    <property type="term" value="P:negative regulation of DNA-templated transcription"/>
    <property type="evidence" value="ECO:0007669"/>
    <property type="project" value="InterPro"/>
</dbReference>
<dbReference type="GO" id="GO:0003700">
    <property type="term" value="F:DNA-binding transcription factor activity"/>
    <property type="evidence" value="ECO:0007669"/>
    <property type="project" value="UniProtKB-UniRule"/>
</dbReference>
<evidence type="ECO:0000256" key="1">
    <source>
        <dbReference type="ARBA" id="ARBA00022490"/>
    </source>
</evidence>
<evidence type="ECO:0000256" key="5">
    <source>
        <dbReference type="ARBA" id="ARBA00023125"/>
    </source>
</evidence>
<comment type="subcellular location">
    <subcellularLocation>
        <location evidence="7">Cytoplasm</location>
    </subcellularLocation>
</comment>
<dbReference type="SUPFAM" id="SSF51735">
    <property type="entry name" value="NAD(P)-binding Rossmann-fold domains"/>
    <property type="match status" value="1"/>
</dbReference>
<dbReference type="GO" id="GO:0005737">
    <property type="term" value="C:cytoplasm"/>
    <property type="evidence" value="ECO:0007669"/>
    <property type="project" value="UniProtKB-SubCell"/>
</dbReference>
<dbReference type="NCBIfam" id="NF003989">
    <property type="entry name" value="PRK05472.1-3"/>
    <property type="match status" value="1"/>
</dbReference>
<dbReference type="GO" id="GO:0003677">
    <property type="term" value="F:DNA binding"/>
    <property type="evidence" value="ECO:0007669"/>
    <property type="project" value="UniProtKB-UniRule"/>
</dbReference>
<comment type="subunit">
    <text evidence="7">Homodimer.</text>
</comment>
<dbReference type="SMART" id="SM00881">
    <property type="entry name" value="CoA_binding"/>
    <property type="match status" value="1"/>
</dbReference>
<sequence length="222" mass="24742">MRWATIPFRIKIPRSTIERLPLYYRCLNLIEDHGVEEINSQVLGVRVGVDPSVIRKDLAWFGELGKRGVGYNVTYLKEAIGRILGLDKDWPMILVGAGKLGSALAEHNRKYGQHFHIVGVFDRDPEKVGRLVGGQQVSPMQAMPGVIKEHDVKLAMLAVPAEEAQRVALEMVKCGIRGILSYAPITLSVPEGVMVYNADYNLDLQRLAYYISNDDKLIGDKG</sequence>
<evidence type="ECO:0000256" key="3">
    <source>
        <dbReference type="ARBA" id="ARBA00023015"/>
    </source>
</evidence>
<dbReference type="Pfam" id="PF02629">
    <property type="entry name" value="CoA_binding"/>
    <property type="match status" value="1"/>
</dbReference>
<dbReference type="InterPro" id="IPR022876">
    <property type="entry name" value="Tscrpt_rep_Rex"/>
</dbReference>
<reference evidence="9" key="1">
    <citation type="journal article" date="2014" name="Gene">
        <title>Genome-guided analysis of transformation efficiency and carbon dioxide assimilation by Moorella thermoacetica Y72.</title>
        <authorList>
            <person name="Tsukahara K."/>
            <person name="Kita A."/>
            <person name="Nakashimada Y."/>
            <person name="Hoshino T."/>
            <person name="Murakami K."/>
        </authorList>
    </citation>
    <scope>NUCLEOTIDE SEQUENCE [LARGE SCALE GENOMIC DNA]</scope>
    <source>
        <strain evidence="9">Y72</strain>
    </source>
</reference>
<evidence type="ECO:0000256" key="4">
    <source>
        <dbReference type="ARBA" id="ARBA00023027"/>
    </source>
</evidence>
<feature type="domain" description="CoA-binding" evidence="8">
    <location>
        <begin position="85"/>
        <end position="186"/>
    </location>
</feature>
<dbReference type="InterPro" id="IPR036388">
    <property type="entry name" value="WH-like_DNA-bd_sf"/>
</dbReference>
<evidence type="ECO:0000256" key="2">
    <source>
        <dbReference type="ARBA" id="ARBA00022491"/>
    </source>
</evidence>
<keyword evidence="1 7" id="KW-0963">Cytoplasm</keyword>
<dbReference type="InterPro" id="IPR036390">
    <property type="entry name" value="WH_DNA-bd_sf"/>
</dbReference>
<dbReference type="NCBIfam" id="NF003996">
    <property type="entry name" value="PRK05472.2-5"/>
    <property type="match status" value="1"/>
</dbReference>
<keyword evidence="3 7" id="KW-0805">Transcription regulation</keyword>
<dbReference type="EMBL" id="DF238840">
    <property type="protein sequence ID" value="GAF24766.1"/>
    <property type="molecule type" value="Genomic_DNA"/>
</dbReference>
<keyword evidence="4 7" id="KW-0520">NAD</keyword>
<proteinExistence type="inferred from homology"/>
<name>A0A0S6UAV6_NEOTH</name>
<dbReference type="AlphaFoldDB" id="A0A0S6UAV6"/>
<comment type="similarity">
    <text evidence="7">Belongs to the transcriptional regulatory Rex family.</text>
</comment>
<dbReference type="NCBIfam" id="NF003994">
    <property type="entry name" value="PRK05472.2-3"/>
    <property type="match status" value="1"/>
</dbReference>
<keyword evidence="2 7" id="KW-0678">Repressor</keyword>
<dbReference type="InterPro" id="IPR003781">
    <property type="entry name" value="CoA-bd"/>
</dbReference>
<evidence type="ECO:0000256" key="7">
    <source>
        <dbReference type="HAMAP-Rule" id="MF_01131"/>
    </source>
</evidence>
<evidence type="ECO:0000313" key="9">
    <source>
        <dbReference type="EMBL" id="GAF24766.1"/>
    </source>
</evidence>
<organism evidence="9">
    <name type="scientific">Moorella thermoacetica Y72</name>
    <dbReference type="NCBI Taxonomy" id="1325331"/>
    <lineage>
        <taxon>Bacteria</taxon>
        <taxon>Bacillati</taxon>
        <taxon>Bacillota</taxon>
        <taxon>Clostridia</taxon>
        <taxon>Neomoorellales</taxon>
        <taxon>Neomoorellaceae</taxon>
        <taxon>Neomoorella</taxon>
    </lineage>
</organism>
<dbReference type="Proteomes" id="UP000063718">
    <property type="component" value="Unassembled WGS sequence"/>
</dbReference>
<accession>A0A0S6UAV6</accession>
<dbReference type="PANTHER" id="PTHR35786">
    <property type="entry name" value="REDOX-SENSING TRANSCRIPTIONAL REPRESSOR REX"/>
    <property type="match status" value="1"/>
</dbReference>
<gene>
    <name evidence="7" type="primary">rex</name>
    <name evidence="9" type="ORF">MTY_0094</name>
</gene>
<dbReference type="Pfam" id="PF06971">
    <property type="entry name" value="Put_DNA-bind_N"/>
    <property type="match status" value="1"/>
</dbReference>
<comment type="function">
    <text evidence="7">Modulates transcription in response to changes in cellular NADH/NAD(+) redox state.</text>
</comment>
<dbReference type="InterPro" id="IPR009718">
    <property type="entry name" value="Rex_DNA-bd_C_dom"/>
</dbReference>
<dbReference type="Gene3D" id="3.40.50.720">
    <property type="entry name" value="NAD(P)-binding Rossmann-like Domain"/>
    <property type="match status" value="1"/>
</dbReference>
<protein>
    <recommendedName>
        <fullName evidence="7">Redox-sensing transcriptional repressor Rex</fullName>
    </recommendedName>
</protein>
<dbReference type="HAMAP" id="MF_01131">
    <property type="entry name" value="Rex"/>
    <property type="match status" value="1"/>
</dbReference>
<keyword evidence="6 7" id="KW-0804">Transcription</keyword>
<dbReference type="PANTHER" id="PTHR35786:SF1">
    <property type="entry name" value="REDOX-SENSING TRANSCRIPTIONAL REPRESSOR REX 1"/>
    <property type="match status" value="1"/>
</dbReference>